<dbReference type="SUPFAM" id="SSF56672">
    <property type="entry name" value="DNA/RNA polymerases"/>
    <property type="match status" value="1"/>
</dbReference>
<dbReference type="PANTHER" id="PTHR37984">
    <property type="entry name" value="PROTEIN CBG26694"/>
    <property type="match status" value="1"/>
</dbReference>
<dbReference type="Gene3D" id="3.30.420.10">
    <property type="entry name" value="Ribonuclease H-like superfamily/Ribonuclease H"/>
    <property type="match status" value="1"/>
</dbReference>
<evidence type="ECO:0000256" key="1">
    <source>
        <dbReference type="ARBA" id="ARBA00022679"/>
    </source>
</evidence>
<proteinExistence type="predicted"/>
<dbReference type="InterPro" id="IPR000477">
    <property type="entry name" value="RT_dom"/>
</dbReference>
<gene>
    <name evidence="8" type="ORF">EPI10_031661</name>
</gene>
<dbReference type="GO" id="GO:0016787">
    <property type="term" value="F:hydrolase activity"/>
    <property type="evidence" value="ECO:0007669"/>
    <property type="project" value="UniProtKB-KW"/>
</dbReference>
<keyword evidence="5" id="KW-0378">Hydrolase</keyword>
<evidence type="ECO:0000256" key="5">
    <source>
        <dbReference type="ARBA" id="ARBA00022801"/>
    </source>
</evidence>
<accession>A0A5B6X409</accession>
<evidence type="ECO:0000256" key="3">
    <source>
        <dbReference type="ARBA" id="ARBA00022722"/>
    </source>
</evidence>
<keyword evidence="2" id="KW-0548">Nucleotidyltransferase</keyword>
<keyword evidence="6 8" id="KW-0695">RNA-directed DNA polymerase</keyword>
<name>A0A5B6X409_9ROSI</name>
<dbReference type="InterPro" id="IPR041373">
    <property type="entry name" value="RT_RNaseH"/>
</dbReference>
<evidence type="ECO:0000256" key="2">
    <source>
        <dbReference type="ARBA" id="ARBA00022695"/>
    </source>
</evidence>
<evidence type="ECO:0000256" key="4">
    <source>
        <dbReference type="ARBA" id="ARBA00022759"/>
    </source>
</evidence>
<dbReference type="PANTHER" id="PTHR37984:SF5">
    <property type="entry name" value="PROTEIN NYNRIN-LIKE"/>
    <property type="match status" value="1"/>
</dbReference>
<organism evidence="8 9">
    <name type="scientific">Gossypium australe</name>
    <dbReference type="NCBI Taxonomy" id="47621"/>
    <lineage>
        <taxon>Eukaryota</taxon>
        <taxon>Viridiplantae</taxon>
        <taxon>Streptophyta</taxon>
        <taxon>Embryophyta</taxon>
        <taxon>Tracheophyta</taxon>
        <taxon>Spermatophyta</taxon>
        <taxon>Magnoliopsida</taxon>
        <taxon>eudicotyledons</taxon>
        <taxon>Gunneridae</taxon>
        <taxon>Pentapetalae</taxon>
        <taxon>rosids</taxon>
        <taxon>malvids</taxon>
        <taxon>Malvales</taxon>
        <taxon>Malvaceae</taxon>
        <taxon>Malvoideae</taxon>
        <taxon>Gossypium</taxon>
    </lineage>
</organism>
<dbReference type="OrthoDB" id="1738613at2759"/>
<evidence type="ECO:0000313" key="8">
    <source>
        <dbReference type="EMBL" id="KAA3487862.1"/>
    </source>
</evidence>
<protein>
    <submittedName>
        <fullName evidence="8">Reverse transcriptase</fullName>
    </submittedName>
</protein>
<comment type="caution">
    <text evidence="8">The sequence shown here is derived from an EMBL/GenBank/DDBJ whole genome shotgun (WGS) entry which is preliminary data.</text>
</comment>
<evidence type="ECO:0000256" key="6">
    <source>
        <dbReference type="ARBA" id="ARBA00022918"/>
    </source>
</evidence>
<dbReference type="Proteomes" id="UP000325315">
    <property type="component" value="Unassembled WGS sequence"/>
</dbReference>
<keyword evidence="9" id="KW-1185">Reference proteome</keyword>
<dbReference type="CDD" id="cd09274">
    <property type="entry name" value="RNase_HI_RT_Ty3"/>
    <property type="match status" value="1"/>
</dbReference>
<sequence length="510" mass="59647">MPFGLTNAPATFMDMMNRVFQPYLDRFVVVFIDDILEYSRSEEEHDSHLQVQQAESFEKLKKILTEARVLVQLEARKEFIVYCDASHTGLGCVLMQEGKVVAYASCQLRPHEVNCPTHDLELATVVFALKIWKHYLYGEKSIIYTDHKSLKYLLTQKELNLRQRRCIELLKDYDCSIEYHLGKANVVADALSRKVVSDLRAMFARLSLFEDGSLLAELQVKPTWISQIKKKWMLDESLSPRFQQIEKGVTVDFELDGEGVLCFHGRVCVPRDSELRQMILREVHRLKREVTDFVMSIISDRDPRFTSQFWKVLDEALGTRLDFSTAFHPQTDGQSKRVIQILEDMLRSCVIDFRGSWEDYLALAEFAYKNSYQSSIQMAPYEALYGRRCRTPTCWMELGERRLLGLELIFETEEKVKLIWGRLKEASNRQKLYADLRHREIEFSVGDFVFLKVSHWKKILRHYRSDPSHIVLVEGIELRPDLSFEEEPVQILDRDTKVLRRKSVPLAKVL</sequence>
<dbReference type="InterPro" id="IPR043502">
    <property type="entry name" value="DNA/RNA_pol_sf"/>
</dbReference>
<dbReference type="Pfam" id="PF00078">
    <property type="entry name" value="RVT_1"/>
    <property type="match status" value="1"/>
</dbReference>
<evidence type="ECO:0000313" key="9">
    <source>
        <dbReference type="Proteomes" id="UP000325315"/>
    </source>
</evidence>
<keyword evidence="4" id="KW-0255">Endonuclease</keyword>
<evidence type="ECO:0000259" key="7">
    <source>
        <dbReference type="PROSITE" id="PS50994"/>
    </source>
</evidence>
<dbReference type="AlphaFoldDB" id="A0A5B6X409"/>
<dbReference type="InterPro" id="IPR050951">
    <property type="entry name" value="Retrovirus_Pol_polyprotein"/>
</dbReference>
<dbReference type="GO" id="GO:0003676">
    <property type="term" value="F:nucleic acid binding"/>
    <property type="evidence" value="ECO:0007669"/>
    <property type="project" value="InterPro"/>
</dbReference>
<dbReference type="EMBL" id="SMMG02000001">
    <property type="protein sequence ID" value="KAA3487862.1"/>
    <property type="molecule type" value="Genomic_DNA"/>
</dbReference>
<dbReference type="Gene3D" id="3.30.70.270">
    <property type="match status" value="1"/>
</dbReference>
<keyword evidence="1" id="KW-0808">Transferase</keyword>
<dbReference type="InterPro" id="IPR043128">
    <property type="entry name" value="Rev_trsase/Diguanyl_cyclase"/>
</dbReference>
<dbReference type="Pfam" id="PF17917">
    <property type="entry name" value="RT_RNaseH"/>
    <property type="match status" value="1"/>
</dbReference>
<dbReference type="GO" id="GO:0003964">
    <property type="term" value="F:RNA-directed DNA polymerase activity"/>
    <property type="evidence" value="ECO:0007669"/>
    <property type="project" value="UniProtKB-KW"/>
</dbReference>
<dbReference type="PROSITE" id="PS50994">
    <property type="entry name" value="INTEGRASE"/>
    <property type="match status" value="1"/>
</dbReference>
<dbReference type="SUPFAM" id="SSF53098">
    <property type="entry name" value="Ribonuclease H-like"/>
    <property type="match status" value="1"/>
</dbReference>
<reference evidence="9" key="1">
    <citation type="journal article" date="2019" name="Plant Biotechnol. J.">
        <title>Genome sequencing of the Australian wild diploid species Gossypium australe highlights disease resistance and delayed gland morphogenesis.</title>
        <authorList>
            <person name="Cai Y."/>
            <person name="Cai X."/>
            <person name="Wang Q."/>
            <person name="Wang P."/>
            <person name="Zhang Y."/>
            <person name="Cai C."/>
            <person name="Xu Y."/>
            <person name="Wang K."/>
            <person name="Zhou Z."/>
            <person name="Wang C."/>
            <person name="Geng S."/>
            <person name="Li B."/>
            <person name="Dong Q."/>
            <person name="Hou Y."/>
            <person name="Wang H."/>
            <person name="Ai P."/>
            <person name="Liu Z."/>
            <person name="Yi F."/>
            <person name="Sun M."/>
            <person name="An G."/>
            <person name="Cheng J."/>
            <person name="Zhang Y."/>
            <person name="Shi Q."/>
            <person name="Xie Y."/>
            <person name="Shi X."/>
            <person name="Chang Y."/>
            <person name="Huang F."/>
            <person name="Chen Y."/>
            <person name="Hong S."/>
            <person name="Mi L."/>
            <person name="Sun Q."/>
            <person name="Zhang L."/>
            <person name="Zhou B."/>
            <person name="Peng R."/>
            <person name="Zhang X."/>
            <person name="Liu F."/>
        </authorList>
    </citation>
    <scope>NUCLEOTIDE SEQUENCE [LARGE SCALE GENOMIC DNA]</scope>
    <source>
        <strain evidence="9">cv. PA1801</strain>
    </source>
</reference>
<dbReference type="InterPro" id="IPR036397">
    <property type="entry name" value="RNaseH_sf"/>
</dbReference>
<feature type="domain" description="Integrase catalytic" evidence="7">
    <location>
        <begin position="218"/>
        <end position="388"/>
    </location>
</feature>
<dbReference type="GO" id="GO:0015074">
    <property type="term" value="P:DNA integration"/>
    <property type="evidence" value="ECO:0007669"/>
    <property type="project" value="InterPro"/>
</dbReference>
<dbReference type="InterPro" id="IPR012337">
    <property type="entry name" value="RNaseH-like_sf"/>
</dbReference>
<dbReference type="InterPro" id="IPR001584">
    <property type="entry name" value="Integrase_cat-core"/>
</dbReference>
<dbReference type="GO" id="GO:0004519">
    <property type="term" value="F:endonuclease activity"/>
    <property type="evidence" value="ECO:0007669"/>
    <property type="project" value="UniProtKB-KW"/>
</dbReference>
<dbReference type="Gene3D" id="3.10.20.370">
    <property type="match status" value="1"/>
</dbReference>
<keyword evidence="3" id="KW-0540">Nuclease</keyword>